<dbReference type="InterPro" id="IPR057202">
    <property type="entry name" value="DUF7880"/>
</dbReference>
<dbReference type="OMA" id="YRNPNDE"/>
<reference evidence="4" key="1">
    <citation type="journal article" date="2017" name="Nat. Commun.">
        <title>The asparagus genome sheds light on the origin and evolution of a young Y chromosome.</title>
        <authorList>
            <person name="Harkess A."/>
            <person name="Zhou J."/>
            <person name="Xu C."/>
            <person name="Bowers J.E."/>
            <person name="Van der Hulst R."/>
            <person name="Ayyampalayam S."/>
            <person name="Mercati F."/>
            <person name="Riccardi P."/>
            <person name="McKain M.R."/>
            <person name="Kakrana A."/>
            <person name="Tang H."/>
            <person name="Ray J."/>
            <person name="Groenendijk J."/>
            <person name="Arikit S."/>
            <person name="Mathioni S.M."/>
            <person name="Nakano M."/>
            <person name="Shan H."/>
            <person name="Telgmann-Rauber A."/>
            <person name="Kanno A."/>
            <person name="Yue Z."/>
            <person name="Chen H."/>
            <person name="Li W."/>
            <person name="Chen Y."/>
            <person name="Xu X."/>
            <person name="Zhang Y."/>
            <person name="Luo S."/>
            <person name="Chen H."/>
            <person name="Gao J."/>
            <person name="Mao Z."/>
            <person name="Pires J.C."/>
            <person name="Luo M."/>
            <person name="Kudrna D."/>
            <person name="Wing R.A."/>
            <person name="Meyers B.C."/>
            <person name="Yi K."/>
            <person name="Kong H."/>
            <person name="Lavrijsen P."/>
            <person name="Sunseri F."/>
            <person name="Falavigna A."/>
            <person name="Ye Y."/>
            <person name="Leebens-Mack J.H."/>
            <person name="Chen G."/>
        </authorList>
    </citation>
    <scope>NUCLEOTIDE SEQUENCE [LARGE SCALE GENOMIC DNA]</scope>
    <source>
        <strain evidence="4">cv. DH0086</strain>
    </source>
</reference>
<dbReference type="PANTHER" id="PTHR36014">
    <property type="entry name" value="OS03G0176600 PROTEIN"/>
    <property type="match status" value="1"/>
</dbReference>
<evidence type="ECO:0000259" key="2">
    <source>
        <dbReference type="Pfam" id="PF25306"/>
    </source>
</evidence>
<feature type="region of interest" description="Disordered" evidence="1">
    <location>
        <begin position="103"/>
        <end position="125"/>
    </location>
</feature>
<name>A0A5P1EHF7_ASPOF</name>
<feature type="domain" description="DUF7880" evidence="2">
    <location>
        <begin position="2"/>
        <end position="101"/>
    </location>
</feature>
<evidence type="ECO:0000313" key="3">
    <source>
        <dbReference type="EMBL" id="ONK65365.1"/>
    </source>
</evidence>
<accession>A0A5P1EHF7</accession>
<dbReference type="Pfam" id="PF25306">
    <property type="entry name" value="DUF7880"/>
    <property type="match status" value="1"/>
</dbReference>
<organism evidence="3 4">
    <name type="scientific">Asparagus officinalis</name>
    <name type="common">Garden asparagus</name>
    <dbReference type="NCBI Taxonomy" id="4686"/>
    <lineage>
        <taxon>Eukaryota</taxon>
        <taxon>Viridiplantae</taxon>
        <taxon>Streptophyta</taxon>
        <taxon>Embryophyta</taxon>
        <taxon>Tracheophyta</taxon>
        <taxon>Spermatophyta</taxon>
        <taxon>Magnoliopsida</taxon>
        <taxon>Liliopsida</taxon>
        <taxon>Asparagales</taxon>
        <taxon>Asparagaceae</taxon>
        <taxon>Asparagoideae</taxon>
        <taxon>Asparagus</taxon>
    </lineage>
</organism>
<evidence type="ECO:0000256" key="1">
    <source>
        <dbReference type="SAM" id="MobiDB-lite"/>
    </source>
</evidence>
<dbReference type="Proteomes" id="UP000243459">
    <property type="component" value="Chromosome 7"/>
</dbReference>
<dbReference type="AlphaFoldDB" id="A0A5P1EHF7"/>
<dbReference type="EMBL" id="CM007387">
    <property type="protein sequence ID" value="ONK65365.1"/>
    <property type="molecule type" value="Genomic_DNA"/>
</dbReference>
<gene>
    <name evidence="3" type="ORF">A4U43_C07F36360</name>
</gene>
<keyword evidence="4" id="KW-1185">Reference proteome</keyword>
<dbReference type="Gramene" id="ONK65365">
    <property type="protein sequence ID" value="ONK65365"/>
    <property type="gene ID" value="A4U43_C07F36360"/>
</dbReference>
<evidence type="ECO:0000313" key="4">
    <source>
        <dbReference type="Proteomes" id="UP000243459"/>
    </source>
</evidence>
<protein>
    <recommendedName>
        <fullName evidence="2">DUF7880 domain-containing protein</fullName>
    </recommendedName>
</protein>
<dbReference type="PANTHER" id="PTHR36014:SF1">
    <property type="entry name" value="OS03G0176700 PROTEIN"/>
    <property type="match status" value="1"/>
</dbReference>
<proteinExistence type="predicted"/>
<sequence>MPEYELSRSLLRSGPAASLRINIRAVAQYAIDDGKGKVASDAVDQCLRALEDLDSMLLHATRKDPTASIKSMKNKVNVALGAIDSLLQTVPSPVLDKAKAIADAYRNPNDEEEESKPEDLDPDLKQLEAIL</sequence>